<accession>A0A6B3NS70</accession>
<protein>
    <submittedName>
        <fullName evidence="3">Orange carotenoid protein</fullName>
    </submittedName>
</protein>
<dbReference type="SUPFAM" id="SSF81930">
    <property type="entry name" value="Orange carotenoid protein, N-terminal domain"/>
    <property type="match status" value="1"/>
</dbReference>
<evidence type="ECO:0000259" key="2">
    <source>
        <dbReference type="PROSITE" id="PS51773"/>
    </source>
</evidence>
<dbReference type="AlphaFoldDB" id="A0A6B3NS70"/>
<evidence type="ECO:0000313" key="3">
    <source>
        <dbReference type="EMBL" id="NER32048.1"/>
    </source>
</evidence>
<keyword evidence="1" id="KW-0042">Antenna complex</keyword>
<dbReference type="Gene3D" id="1.10.2090.10">
    <property type="entry name" value="Orange carotenoid-binding protein, N-terminal domain"/>
    <property type="match status" value="1"/>
</dbReference>
<organism evidence="3">
    <name type="scientific">Symploca sp. SIO1C4</name>
    <dbReference type="NCBI Taxonomy" id="2607765"/>
    <lineage>
        <taxon>Bacteria</taxon>
        <taxon>Bacillati</taxon>
        <taxon>Cyanobacteriota</taxon>
        <taxon>Cyanophyceae</taxon>
        <taxon>Coleofasciculales</taxon>
        <taxon>Coleofasciculaceae</taxon>
        <taxon>Symploca</taxon>
    </lineage>
</organism>
<dbReference type="Pfam" id="PF09150">
    <property type="entry name" value="Carot_N"/>
    <property type="match status" value="1"/>
</dbReference>
<keyword evidence="1" id="KW-0605">Phycobilisome</keyword>
<sequence>MTFAANQGDHANVYLKEAAMETVNAVENLSTDEQLALLWVIYQALGSSIT</sequence>
<comment type="caution">
    <text evidence="3">The sequence shown here is derived from an EMBL/GenBank/DDBJ whole genome shotgun (WGS) entry which is preliminary data.</text>
</comment>
<keyword evidence="1" id="KW-0157">Chromophore</keyword>
<comment type="similarity">
    <text evidence="1">Belongs to the orange carotenoid-binding protein family.</text>
</comment>
<dbReference type="GO" id="GO:0016037">
    <property type="term" value="P:light absorption"/>
    <property type="evidence" value="ECO:0007669"/>
    <property type="project" value="UniProtKB-UniRule"/>
</dbReference>
<feature type="domain" description="OCP N-terminal" evidence="2">
    <location>
        <begin position="16"/>
        <end position="50"/>
    </location>
</feature>
<dbReference type="InterPro" id="IPR036917">
    <property type="entry name" value="Orange_carotenoid-bd_N_sf"/>
</dbReference>
<reference evidence="3" key="1">
    <citation type="submission" date="2019-11" db="EMBL/GenBank/DDBJ databases">
        <title>Genomic insights into an expanded diversity of filamentous marine cyanobacteria reveals the extraordinary biosynthetic potential of Moorea and Okeania.</title>
        <authorList>
            <person name="Ferreira Leao T."/>
            <person name="Wang M."/>
            <person name="Moss N."/>
            <person name="Da Silva R."/>
            <person name="Sanders J."/>
            <person name="Nurk S."/>
            <person name="Gurevich A."/>
            <person name="Humphrey G."/>
            <person name="Reher R."/>
            <person name="Zhu Q."/>
            <person name="Belda-Ferre P."/>
            <person name="Glukhov E."/>
            <person name="Rex R."/>
            <person name="Dorrestein P.C."/>
            <person name="Knight R."/>
            <person name="Pevzner P."/>
            <person name="Gerwick W.H."/>
            <person name="Gerwick L."/>
        </authorList>
    </citation>
    <scope>NUCLEOTIDE SEQUENCE</scope>
    <source>
        <strain evidence="3">SIO1C4</strain>
    </source>
</reference>
<keyword evidence="1" id="KW-0793">Thylakoid</keyword>
<dbReference type="GO" id="GO:0030089">
    <property type="term" value="C:phycobilisome"/>
    <property type="evidence" value="ECO:0007669"/>
    <property type="project" value="UniProtKB-UniRule"/>
</dbReference>
<gene>
    <name evidence="3" type="ORF">F6J89_31700</name>
</gene>
<dbReference type="PROSITE" id="PS51773">
    <property type="entry name" value="OCP_N"/>
    <property type="match status" value="1"/>
</dbReference>
<proteinExistence type="inferred from homology"/>
<evidence type="ECO:0000256" key="1">
    <source>
        <dbReference type="PROSITE-ProRule" id="PRU01109"/>
    </source>
</evidence>
<keyword evidence="1" id="KW-0472">Membrane</keyword>
<feature type="non-terminal residue" evidence="3">
    <location>
        <position position="50"/>
    </location>
</feature>
<dbReference type="EMBL" id="JAAHFQ010001040">
    <property type="protein sequence ID" value="NER32048.1"/>
    <property type="molecule type" value="Genomic_DNA"/>
</dbReference>
<name>A0A6B3NS70_9CYAN</name>
<dbReference type="GO" id="GO:0031404">
    <property type="term" value="F:chloride ion binding"/>
    <property type="evidence" value="ECO:0007669"/>
    <property type="project" value="InterPro"/>
</dbReference>
<dbReference type="InterPro" id="IPR015233">
    <property type="entry name" value="Orange_carotenoid-bd_N"/>
</dbReference>